<evidence type="ECO:0000256" key="5">
    <source>
        <dbReference type="SAM" id="MobiDB-lite"/>
    </source>
</evidence>
<reference evidence="8" key="1">
    <citation type="journal article" date="2014" name="Nat. Commun.">
        <title>Genomic adaptations of the halophilic Dead Sea filamentous fungus Eurotium rubrum.</title>
        <authorList>
            <person name="Kis-Papo T."/>
            <person name="Weig A.R."/>
            <person name="Riley R."/>
            <person name="Persoh D."/>
            <person name="Salamov A."/>
            <person name="Sun H."/>
            <person name="Lipzen A."/>
            <person name="Wasser S.P."/>
            <person name="Rambold G."/>
            <person name="Grigoriev I.V."/>
            <person name="Nevo E."/>
        </authorList>
    </citation>
    <scope>NUCLEOTIDE SEQUENCE [LARGE SCALE GENOMIC DNA]</scope>
    <source>
        <strain evidence="8">CBS 135680</strain>
    </source>
</reference>
<evidence type="ECO:0000313" key="8">
    <source>
        <dbReference type="Proteomes" id="UP000019804"/>
    </source>
</evidence>
<feature type="region of interest" description="Disordered" evidence="5">
    <location>
        <begin position="1"/>
        <end position="123"/>
    </location>
</feature>
<dbReference type="Proteomes" id="UP000019804">
    <property type="component" value="Unassembled WGS sequence"/>
</dbReference>
<protein>
    <submittedName>
        <fullName evidence="7">Uncharacterized protein</fullName>
    </submittedName>
</protein>
<keyword evidence="4 6" id="KW-0472">Membrane</keyword>
<dbReference type="GO" id="GO:0000139">
    <property type="term" value="C:Golgi membrane"/>
    <property type="evidence" value="ECO:0007669"/>
    <property type="project" value="TreeGrafter"/>
</dbReference>
<dbReference type="AlphaFoldDB" id="A0A017SA88"/>
<dbReference type="GO" id="GO:0016192">
    <property type="term" value="P:vesicle-mediated transport"/>
    <property type="evidence" value="ECO:0007669"/>
    <property type="project" value="TreeGrafter"/>
</dbReference>
<keyword evidence="3 6" id="KW-1133">Transmembrane helix</keyword>
<accession>A0A017SA88</accession>
<proteinExistence type="predicted"/>
<feature type="compositionally biased region" description="Basic and acidic residues" evidence="5">
    <location>
        <begin position="24"/>
        <end position="33"/>
    </location>
</feature>
<feature type="compositionally biased region" description="Basic and acidic residues" evidence="5">
    <location>
        <begin position="1"/>
        <end position="10"/>
    </location>
</feature>
<gene>
    <name evidence="7" type="ORF">EURHEDRAFT_516244</name>
</gene>
<keyword evidence="8" id="KW-1185">Reference proteome</keyword>
<feature type="transmembrane region" description="Helical" evidence="6">
    <location>
        <begin position="346"/>
        <end position="366"/>
    </location>
</feature>
<name>A0A017SA88_ASPRC</name>
<evidence type="ECO:0000256" key="1">
    <source>
        <dbReference type="ARBA" id="ARBA00004141"/>
    </source>
</evidence>
<sequence length="450" mass="49682">MKHQPPKVEDYNSENATPNPPPSTEKRKRDSKNYKQSQEQTPELEVQQPPNKTAKSEAPAEDGDTEEPEYSEEPEEPEDDVEDGEEYEDFDEGGEGDEGQGEEDEDEGEENQQHSTVNEPKAHKVIEEFGLTPLDRTPLAKETLTAAPETILAMAIDAMLKSRPISHDLTQRTVSHIIEIGYHDIGNLRNSSWDERTMVLKDGGYNRYREQGATNLGNLVDLVDGKYDGDLNNLLKKSGNNRDKARGLIKEIKGLGDLGADLFFNNVQSVWPSMAPFVDVRSLQTAEQVGIGTDLDTIYAELDQNPLEMSKFANGLSMVSRIVNLAVAVIMVLGGIAQFFPASMSSIIVGTYVIIFGAALGGLEFLPTIPDYAYRYASFLFSFLGRGVFYIFVGSLLLHDGVLRYIAGSLVGFIGLGYLALEFIPSIEPPSNMREADQGWGAEQVYGEQV</sequence>
<feature type="transmembrane region" description="Helical" evidence="6">
    <location>
        <begin position="322"/>
        <end position="340"/>
    </location>
</feature>
<feature type="compositionally biased region" description="Acidic residues" evidence="5">
    <location>
        <begin position="59"/>
        <end position="110"/>
    </location>
</feature>
<dbReference type="OrthoDB" id="423534at2759"/>
<evidence type="ECO:0000313" key="7">
    <source>
        <dbReference type="EMBL" id="EYE93968.1"/>
    </source>
</evidence>
<dbReference type="EMBL" id="KK088428">
    <property type="protein sequence ID" value="EYE93968.1"/>
    <property type="molecule type" value="Genomic_DNA"/>
</dbReference>
<feature type="transmembrane region" description="Helical" evidence="6">
    <location>
        <begin position="405"/>
        <end position="424"/>
    </location>
</feature>
<comment type="subcellular location">
    <subcellularLocation>
        <location evidence="1">Membrane</location>
        <topology evidence="1">Multi-pass membrane protein</topology>
    </subcellularLocation>
</comment>
<dbReference type="PANTHER" id="PTHR28128:SF1">
    <property type="entry name" value="GOLGI APPARATUS MEMBRANE PROTEIN TVP15"/>
    <property type="match status" value="1"/>
</dbReference>
<evidence type="ECO:0000256" key="4">
    <source>
        <dbReference type="ARBA" id="ARBA00023136"/>
    </source>
</evidence>
<dbReference type="Pfam" id="PF08507">
    <property type="entry name" value="COPI_assoc"/>
    <property type="match status" value="1"/>
</dbReference>
<evidence type="ECO:0000256" key="6">
    <source>
        <dbReference type="SAM" id="Phobius"/>
    </source>
</evidence>
<dbReference type="GeneID" id="63701580"/>
<dbReference type="HOGENOM" id="CLU_050554_0_0_1"/>
<dbReference type="RefSeq" id="XP_040637656.1">
    <property type="nucleotide sequence ID" value="XM_040786456.1"/>
</dbReference>
<keyword evidence="2 6" id="KW-0812">Transmembrane</keyword>
<dbReference type="PANTHER" id="PTHR28128">
    <property type="entry name" value="GOLGI APPARATUS MEMBRANE PROTEIN TVP15"/>
    <property type="match status" value="1"/>
</dbReference>
<dbReference type="InterPro" id="IPR013714">
    <property type="entry name" value="Golgi_TVP15"/>
</dbReference>
<feature type="transmembrane region" description="Helical" evidence="6">
    <location>
        <begin position="378"/>
        <end position="399"/>
    </location>
</feature>
<organism evidence="7 8">
    <name type="scientific">Aspergillus ruber (strain CBS 135680)</name>
    <dbReference type="NCBI Taxonomy" id="1388766"/>
    <lineage>
        <taxon>Eukaryota</taxon>
        <taxon>Fungi</taxon>
        <taxon>Dikarya</taxon>
        <taxon>Ascomycota</taxon>
        <taxon>Pezizomycotina</taxon>
        <taxon>Eurotiomycetes</taxon>
        <taxon>Eurotiomycetidae</taxon>
        <taxon>Eurotiales</taxon>
        <taxon>Aspergillaceae</taxon>
        <taxon>Aspergillus</taxon>
        <taxon>Aspergillus subgen. Aspergillus</taxon>
    </lineage>
</organism>
<evidence type="ECO:0000256" key="2">
    <source>
        <dbReference type="ARBA" id="ARBA00022692"/>
    </source>
</evidence>
<evidence type="ECO:0000256" key="3">
    <source>
        <dbReference type="ARBA" id="ARBA00022989"/>
    </source>
</evidence>